<keyword evidence="2" id="KW-1133">Transmembrane helix</keyword>
<gene>
    <name evidence="3" type="ORF">SAMN05421544_12810</name>
</gene>
<evidence type="ECO:0000256" key="1">
    <source>
        <dbReference type="SAM" id="Coils"/>
    </source>
</evidence>
<keyword evidence="1" id="KW-0175">Coiled coil</keyword>
<keyword evidence="4" id="KW-1185">Reference proteome</keyword>
<proteinExistence type="predicted"/>
<dbReference type="AlphaFoldDB" id="A0A1G7FV08"/>
<dbReference type="Proteomes" id="UP000198517">
    <property type="component" value="Unassembled WGS sequence"/>
</dbReference>
<keyword evidence="2" id="KW-0812">Transmembrane</keyword>
<evidence type="ECO:0000256" key="2">
    <source>
        <dbReference type="SAM" id="Phobius"/>
    </source>
</evidence>
<name>A0A1G7FV08_9FLAO</name>
<accession>A0A1G7FV08</accession>
<evidence type="ECO:0000313" key="3">
    <source>
        <dbReference type="EMBL" id="SDE79729.1"/>
    </source>
</evidence>
<keyword evidence="2" id="KW-0472">Membrane</keyword>
<dbReference type="STRING" id="1071918.SAMN05421544_12810"/>
<feature type="coiled-coil region" evidence="1">
    <location>
        <begin position="52"/>
        <end position="110"/>
    </location>
</feature>
<organism evidence="3 4">
    <name type="scientific">Riemerella columbipharyngis</name>
    <dbReference type="NCBI Taxonomy" id="1071918"/>
    <lineage>
        <taxon>Bacteria</taxon>
        <taxon>Pseudomonadati</taxon>
        <taxon>Bacteroidota</taxon>
        <taxon>Flavobacteriia</taxon>
        <taxon>Flavobacteriales</taxon>
        <taxon>Weeksellaceae</taxon>
        <taxon>Riemerella</taxon>
    </lineage>
</organism>
<feature type="transmembrane region" description="Helical" evidence="2">
    <location>
        <begin position="6"/>
        <end position="24"/>
    </location>
</feature>
<dbReference type="RefSeq" id="WP_245688996.1">
    <property type="nucleotide sequence ID" value="NZ_FNAS01000028.1"/>
</dbReference>
<evidence type="ECO:0000313" key="4">
    <source>
        <dbReference type="Proteomes" id="UP000198517"/>
    </source>
</evidence>
<protein>
    <recommendedName>
        <fullName evidence="5">Cell wall anchor protein</fullName>
    </recommendedName>
</protein>
<dbReference type="EMBL" id="FNAS01000028">
    <property type="protein sequence ID" value="SDE79729.1"/>
    <property type="molecule type" value="Genomic_DNA"/>
</dbReference>
<reference evidence="3 4" key="1">
    <citation type="submission" date="2016-10" db="EMBL/GenBank/DDBJ databases">
        <authorList>
            <person name="de Groot N.N."/>
        </authorList>
    </citation>
    <scope>NUCLEOTIDE SEQUENCE [LARGE SCALE GENOMIC DNA]</scope>
    <source>
        <strain evidence="3 4">DSM 24015</strain>
    </source>
</reference>
<evidence type="ECO:0008006" key="5">
    <source>
        <dbReference type="Google" id="ProtNLM"/>
    </source>
</evidence>
<sequence>MEFLQQYISEALTAVIGGFFGWFFTRKKQQEELRASELDNVDKAVRIYREMIEDLSGQLKTAITELDEAKATIKELEQKVEALTVELTKYKQLNGKCERKKQDHEKEQAND</sequence>